<feature type="region of interest" description="Disordered" evidence="1">
    <location>
        <begin position="51"/>
        <end position="86"/>
    </location>
</feature>
<accession>A0A5B7JKH5</accession>
<comment type="caution">
    <text evidence="2">The sequence shown here is derived from an EMBL/GenBank/DDBJ whole genome shotgun (WGS) entry which is preliminary data.</text>
</comment>
<keyword evidence="3" id="KW-1185">Reference proteome</keyword>
<reference evidence="2 3" key="1">
    <citation type="submission" date="2019-05" db="EMBL/GenBank/DDBJ databases">
        <title>Another draft genome of Portunus trituberculatus and its Hox gene families provides insights of decapod evolution.</title>
        <authorList>
            <person name="Jeong J.-H."/>
            <person name="Song I."/>
            <person name="Kim S."/>
            <person name="Choi T."/>
            <person name="Kim D."/>
            <person name="Ryu S."/>
            <person name="Kim W."/>
        </authorList>
    </citation>
    <scope>NUCLEOTIDE SEQUENCE [LARGE SCALE GENOMIC DNA]</scope>
    <source>
        <tissue evidence="2">Muscle</tissue>
    </source>
</reference>
<dbReference type="AlphaFoldDB" id="A0A5B7JKH5"/>
<evidence type="ECO:0000313" key="2">
    <source>
        <dbReference type="EMBL" id="MPC96742.1"/>
    </source>
</evidence>
<proteinExistence type="predicted"/>
<dbReference type="Proteomes" id="UP000324222">
    <property type="component" value="Unassembled WGS sequence"/>
</dbReference>
<evidence type="ECO:0000256" key="1">
    <source>
        <dbReference type="SAM" id="MobiDB-lite"/>
    </source>
</evidence>
<dbReference type="EMBL" id="VSRR010107171">
    <property type="protein sequence ID" value="MPC96742.1"/>
    <property type="molecule type" value="Genomic_DNA"/>
</dbReference>
<evidence type="ECO:0000313" key="3">
    <source>
        <dbReference type="Proteomes" id="UP000324222"/>
    </source>
</evidence>
<name>A0A5B7JKH5_PORTR</name>
<sequence>MVRLDGSPIDATPQWPAWMTSLDATPQCPAWMAHLYVPSSCSVWMPAVDDPTQTPRFDDSSGAWCGQQGGQGVERGPSLSASNTIL</sequence>
<organism evidence="2 3">
    <name type="scientific">Portunus trituberculatus</name>
    <name type="common">Swimming crab</name>
    <name type="synonym">Neptunus trituberculatus</name>
    <dbReference type="NCBI Taxonomy" id="210409"/>
    <lineage>
        <taxon>Eukaryota</taxon>
        <taxon>Metazoa</taxon>
        <taxon>Ecdysozoa</taxon>
        <taxon>Arthropoda</taxon>
        <taxon>Crustacea</taxon>
        <taxon>Multicrustacea</taxon>
        <taxon>Malacostraca</taxon>
        <taxon>Eumalacostraca</taxon>
        <taxon>Eucarida</taxon>
        <taxon>Decapoda</taxon>
        <taxon>Pleocyemata</taxon>
        <taxon>Brachyura</taxon>
        <taxon>Eubrachyura</taxon>
        <taxon>Portunoidea</taxon>
        <taxon>Portunidae</taxon>
        <taxon>Portuninae</taxon>
        <taxon>Portunus</taxon>
    </lineage>
</organism>
<gene>
    <name evidence="2" type="ORF">E2C01_092018</name>
</gene>
<protein>
    <submittedName>
        <fullName evidence="2">Uncharacterized protein</fullName>
    </submittedName>
</protein>